<dbReference type="InterPro" id="IPR050263">
    <property type="entry name" value="Bact_Fimbrial_Adh_Pro"/>
</dbReference>
<evidence type="ECO:0000256" key="2">
    <source>
        <dbReference type="ARBA" id="ARBA00022729"/>
    </source>
</evidence>
<dbReference type="GO" id="GO:0043709">
    <property type="term" value="P:cell adhesion involved in single-species biofilm formation"/>
    <property type="evidence" value="ECO:0007669"/>
    <property type="project" value="TreeGrafter"/>
</dbReference>
<dbReference type="PANTHER" id="PTHR33420">
    <property type="entry name" value="FIMBRIAL SUBUNIT ELFA-RELATED"/>
    <property type="match status" value="1"/>
</dbReference>
<dbReference type="GeneID" id="93393645"/>
<evidence type="ECO:0000313" key="7">
    <source>
        <dbReference type="Proteomes" id="UP000254331"/>
    </source>
</evidence>
<dbReference type="EMBL" id="UGTW01000001">
    <property type="protein sequence ID" value="SUC17068.1"/>
    <property type="molecule type" value="Genomic_DNA"/>
</dbReference>
<dbReference type="Gene3D" id="2.60.40.1090">
    <property type="entry name" value="Fimbrial-type adhesion domain"/>
    <property type="match status" value="1"/>
</dbReference>
<dbReference type="SUPFAM" id="SSF49401">
    <property type="entry name" value="Bacterial adhesins"/>
    <property type="match status" value="1"/>
</dbReference>
<dbReference type="PANTHER" id="PTHR33420:SF31">
    <property type="entry name" value="TYPE 1 FIMBRIN D-MANNOSE SPECIFIC ADHESIN"/>
    <property type="match status" value="1"/>
</dbReference>
<dbReference type="Proteomes" id="UP000254331">
    <property type="component" value="Unassembled WGS sequence"/>
</dbReference>
<accession>A0A379FBW5</accession>
<name>A0A379FBW5_PROVU</name>
<feature type="domain" description="Fimbrial-type adhesion" evidence="5">
    <location>
        <begin position="210"/>
        <end position="355"/>
    </location>
</feature>
<evidence type="ECO:0000256" key="3">
    <source>
        <dbReference type="ARBA" id="ARBA00023263"/>
    </source>
</evidence>
<evidence type="ECO:0000259" key="5">
    <source>
        <dbReference type="Pfam" id="PF00419"/>
    </source>
</evidence>
<evidence type="ECO:0000256" key="1">
    <source>
        <dbReference type="ARBA" id="ARBA00004561"/>
    </source>
</evidence>
<evidence type="ECO:0000313" key="6">
    <source>
        <dbReference type="EMBL" id="SUC17068.1"/>
    </source>
</evidence>
<keyword evidence="3" id="KW-0281">Fimbrium</keyword>
<protein>
    <submittedName>
        <fullName evidence="6">Minor fimbrial subunit</fullName>
    </submittedName>
</protein>
<dbReference type="AlphaFoldDB" id="A0A379FBW5"/>
<dbReference type="Pfam" id="PF00419">
    <property type="entry name" value="Fimbrial"/>
    <property type="match status" value="1"/>
</dbReference>
<dbReference type="InterPro" id="IPR036937">
    <property type="entry name" value="Adhesion_dom_fimbrial_sf"/>
</dbReference>
<dbReference type="InterPro" id="IPR000259">
    <property type="entry name" value="Adhesion_dom_fimbrial"/>
</dbReference>
<sequence length="356" mass="38933">MNPTTANFYFNTLKLFFTGAILCTPIIASAYIHGEVRTVGGPNVFRVALNNATFPNNRPGETATVNFSLPDRYLATVYCPKDPLVPNSRTYYMANSDLRYLGNNYYELNEYVDVQIKFSIWGPDSLPTVPFIEKPNNRNGQQGCRVPESPKPNMSSGSSGVLVFRLKKPIINGISLTGQAVAQMYARVGNGLYREYGPEPISKLVISSGILTTEDRCTFNNGSPITFDFGNVGNTSDYLNGQNYKITRNIPIKCEGGSFTNPNSRIMFKIQTGSSGIASFNPNYLGTTGPVDRTNLGIVLRDKSGAIVPPNQYFSVGKLNNFKGSWEITAAPIAKTGSKITEGEFSAHATLVAEFM</sequence>
<feature type="region of interest" description="Disordered" evidence="4">
    <location>
        <begin position="134"/>
        <end position="154"/>
    </location>
</feature>
<dbReference type="InterPro" id="IPR008966">
    <property type="entry name" value="Adhesion_dom_sf"/>
</dbReference>
<dbReference type="RefSeq" id="WP_087803274.1">
    <property type="nucleotide sequence ID" value="NZ_CABMNT010000001.1"/>
</dbReference>
<keyword evidence="2" id="KW-0732">Signal</keyword>
<proteinExistence type="predicted"/>
<reference evidence="6 7" key="1">
    <citation type="submission" date="2018-06" db="EMBL/GenBank/DDBJ databases">
        <authorList>
            <consortium name="Pathogen Informatics"/>
            <person name="Doyle S."/>
        </authorList>
    </citation>
    <scope>NUCLEOTIDE SEQUENCE [LARGE SCALE GENOMIC DNA]</scope>
    <source>
        <strain evidence="6 7">NCTC10376</strain>
    </source>
</reference>
<gene>
    <name evidence="6" type="primary">pmfE_3</name>
    <name evidence="6" type="ORF">NCTC10376_02990</name>
</gene>
<comment type="subcellular location">
    <subcellularLocation>
        <location evidence="1">Fimbrium</location>
    </subcellularLocation>
</comment>
<dbReference type="GO" id="GO:0009289">
    <property type="term" value="C:pilus"/>
    <property type="evidence" value="ECO:0007669"/>
    <property type="project" value="UniProtKB-SubCell"/>
</dbReference>
<evidence type="ECO:0000256" key="4">
    <source>
        <dbReference type="SAM" id="MobiDB-lite"/>
    </source>
</evidence>
<organism evidence="6 7">
    <name type="scientific">Proteus vulgaris</name>
    <dbReference type="NCBI Taxonomy" id="585"/>
    <lineage>
        <taxon>Bacteria</taxon>
        <taxon>Pseudomonadati</taxon>
        <taxon>Pseudomonadota</taxon>
        <taxon>Gammaproteobacteria</taxon>
        <taxon>Enterobacterales</taxon>
        <taxon>Morganellaceae</taxon>
        <taxon>Proteus</taxon>
    </lineage>
</organism>